<dbReference type="InterPro" id="IPR013097">
    <property type="entry name" value="Dabb"/>
</dbReference>
<comment type="subunit">
    <text evidence="1">Homodimer.</text>
</comment>
<proteinExistence type="predicted"/>
<dbReference type="OrthoDB" id="1601230at2759"/>
<accession>A0A2T2NTY9</accession>
<name>A0A2T2NTY9_CORCC</name>
<evidence type="ECO:0000259" key="2">
    <source>
        <dbReference type="PROSITE" id="PS51502"/>
    </source>
</evidence>
<dbReference type="SUPFAM" id="SSF54909">
    <property type="entry name" value="Dimeric alpha+beta barrel"/>
    <property type="match status" value="1"/>
</dbReference>
<dbReference type="InterPro" id="IPR044662">
    <property type="entry name" value="HS1/DABB1-like"/>
</dbReference>
<dbReference type="InterPro" id="IPR011008">
    <property type="entry name" value="Dimeric_a/b-barrel"/>
</dbReference>
<dbReference type="Gene3D" id="3.30.70.100">
    <property type="match status" value="1"/>
</dbReference>
<dbReference type="STRING" id="1448308.A0A2T2NTY9"/>
<dbReference type="PROSITE" id="PS51502">
    <property type="entry name" value="S_R_A_B_BARREL"/>
    <property type="match status" value="1"/>
</dbReference>
<organism evidence="3 4">
    <name type="scientific">Corynespora cassiicola Philippines</name>
    <dbReference type="NCBI Taxonomy" id="1448308"/>
    <lineage>
        <taxon>Eukaryota</taxon>
        <taxon>Fungi</taxon>
        <taxon>Dikarya</taxon>
        <taxon>Ascomycota</taxon>
        <taxon>Pezizomycotina</taxon>
        <taxon>Dothideomycetes</taxon>
        <taxon>Pleosporomycetidae</taxon>
        <taxon>Pleosporales</taxon>
        <taxon>Corynesporascaceae</taxon>
        <taxon>Corynespora</taxon>
    </lineage>
</organism>
<dbReference type="Proteomes" id="UP000240883">
    <property type="component" value="Unassembled WGS sequence"/>
</dbReference>
<protein>
    <recommendedName>
        <fullName evidence="2">Stress-response A/B barrel domain-containing protein</fullName>
    </recommendedName>
</protein>
<dbReference type="PANTHER" id="PTHR33178">
    <property type="match status" value="1"/>
</dbReference>
<reference evidence="3 4" key="1">
    <citation type="journal article" date="2018" name="Front. Microbiol.">
        <title>Genome-Wide Analysis of Corynespora cassiicola Leaf Fall Disease Putative Effectors.</title>
        <authorList>
            <person name="Lopez D."/>
            <person name="Ribeiro S."/>
            <person name="Label P."/>
            <person name="Fumanal B."/>
            <person name="Venisse J.S."/>
            <person name="Kohler A."/>
            <person name="de Oliveira R.R."/>
            <person name="Labutti K."/>
            <person name="Lipzen A."/>
            <person name="Lail K."/>
            <person name="Bauer D."/>
            <person name="Ohm R.A."/>
            <person name="Barry K.W."/>
            <person name="Spatafora J."/>
            <person name="Grigoriev I.V."/>
            <person name="Martin F.M."/>
            <person name="Pujade-Renaud V."/>
        </authorList>
    </citation>
    <scope>NUCLEOTIDE SEQUENCE [LARGE SCALE GENOMIC DNA]</scope>
    <source>
        <strain evidence="3 4">Philippines</strain>
    </source>
</reference>
<evidence type="ECO:0000256" key="1">
    <source>
        <dbReference type="ARBA" id="ARBA00011738"/>
    </source>
</evidence>
<feature type="domain" description="Stress-response A/B barrel" evidence="2">
    <location>
        <begin position="49"/>
        <end position="151"/>
    </location>
</feature>
<evidence type="ECO:0000313" key="3">
    <source>
        <dbReference type="EMBL" id="PSN68895.1"/>
    </source>
</evidence>
<dbReference type="Pfam" id="PF07876">
    <property type="entry name" value="Dabb"/>
    <property type="match status" value="1"/>
</dbReference>
<gene>
    <name evidence="3" type="ORF">BS50DRAFT_572073</name>
</gene>
<dbReference type="AlphaFoldDB" id="A0A2T2NTY9"/>
<keyword evidence="4" id="KW-1185">Reference proteome</keyword>
<dbReference type="SMART" id="SM00886">
    <property type="entry name" value="Dabb"/>
    <property type="match status" value="1"/>
</dbReference>
<dbReference type="PANTHER" id="PTHR33178:SF10">
    <property type="entry name" value="STRESS-RESPONSE A_B BARREL DOMAIN-CONTAINING PROTEIN"/>
    <property type="match status" value="1"/>
</dbReference>
<sequence>MILPKRATGLIALVLAFVCFVGLLNSRLNPVVWITMALSRQPEVIIPYTVHVVLFQFKQGTSPITIKEITSKLYALKKSCKHPSTRAPYIKSISGGKDISTEGLQDGFTHAFIMHFDTTTDRDYYVNNDPVHRDFKEAAAIVLEKTQVIDFQDGVFTNSD</sequence>
<evidence type="ECO:0000313" key="4">
    <source>
        <dbReference type="Proteomes" id="UP000240883"/>
    </source>
</evidence>
<dbReference type="EMBL" id="KZ678133">
    <property type="protein sequence ID" value="PSN68895.1"/>
    <property type="molecule type" value="Genomic_DNA"/>
</dbReference>